<evidence type="ECO:0000256" key="2">
    <source>
        <dbReference type="SAM" id="Phobius"/>
    </source>
</evidence>
<sequence length="828" mass="93607">MNSYENKPGESENSSGVLNGDPEAGSGTRATSTSTTSESEPHVQTNPSEATSAATIDNLEASGSGDEEVHVAYTEFTQPWQQARRGWHWPAQEELWPLLAFWGVILLGAILRFWGLGDKPLHHDESLHAYFSLQLMHNLESWSACLNAPVGTCYRYDPLLHGPFQFHAIAFVYKLSQLLGAPDNGVNTTTVRIAAATLGTVIVGLPYFLRDYLGKIGAWLACFLLAISPSMVYFSRFAREDIYMACFTLLLIVSVGRYVHTRRSYWLTLAAVGFILSYATKEATFLSIAVFGSFFVAVLLWEIGVIWRVPQRPLEGREASWLQRHLVPRTTAPFILLAYFVLLGLLAKWFFGWLKDLSLFITANPKNTASADLYVHNLKYWTVQIFPWVGILLAGIVLTFLVLEQYGKMPDVRKNRWVARLDARKQPLLETIVTMPWTHWFFAFMAAITIYLVLFTVIFTNISGGIGDGIWQGLYYWVQQQQVARGGQPWYYYLLLIPLYEQIGLVFGLAGVVRCLIQPSRFRLFLVYWFVGNVFIYSWAGEKMPWLMIHMTMPMMVLAAIALEPIVVRIVAFFTGRASRQAVLAPSFVPETPPVSARREGWWSLGWSVFGAICALLLLLPTLQNMFQVNYVHYADAPYEMMIYVQSTKDVNTVMAKIDALDQKLYGGKHLLPIGVTDDATWPFAWYVRDYTNVCFKFPSGCASNANGVAVIISGGDSYPGTIQSYGKSYAYKAYRMRAQWDQGYMPTRCVPAPKQTCELQQYTGSGPLLWLSYGDKYGDTPPKNVSFNLPLAVNNVWQWWWYRKPFGSVDGYYGMGLFIRRDLNAAP</sequence>
<feature type="transmembrane region" description="Helical" evidence="2">
    <location>
        <begin position="264"/>
        <end position="280"/>
    </location>
</feature>
<feature type="region of interest" description="Disordered" evidence="1">
    <location>
        <begin position="1"/>
        <end position="53"/>
    </location>
</feature>
<feature type="compositionally biased region" description="Polar residues" evidence="1">
    <location>
        <begin position="1"/>
        <end position="17"/>
    </location>
</feature>
<feature type="transmembrane region" description="Helical" evidence="2">
    <location>
        <begin position="216"/>
        <end position="236"/>
    </location>
</feature>
<keyword evidence="5" id="KW-1185">Reference proteome</keyword>
<dbReference type="Proteomes" id="UP000287352">
    <property type="component" value="Unassembled WGS sequence"/>
</dbReference>
<feature type="transmembrane region" description="Helical" evidence="2">
    <location>
        <begin position="242"/>
        <end position="259"/>
    </location>
</feature>
<dbReference type="RefSeq" id="WP_126579370.1">
    <property type="nucleotide sequence ID" value="NZ_BIFR01000001.1"/>
</dbReference>
<feature type="transmembrane region" description="Helical" evidence="2">
    <location>
        <begin position="330"/>
        <end position="351"/>
    </location>
</feature>
<dbReference type="EMBL" id="BIFR01000001">
    <property type="protein sequence ID" value="GCE11688.1"/>
    <property type="molecule type" value="Genomic_DNA"/>
</dbReference>
<name>A0A401ZXU4_9CHLR</name>
<protein>
    <recommendedName>
        <fullName evidence="3">Glycosyltransferase RgtA/B/C/D-like domain-containing protein</fullName>
    </recommendedName>
</protein>
<dbReference type="InterPro" id="IPR019962">
    <property type="entry name" value="CHP03663"/>
</dbReference>
<evidence type="ECO:0000313" key="5">
    <source>
        <dbReference type="Proteomes" id="UP000287352"/>
    </source>
</evidence>
<proteinExistence type="predicted"/>
<dbReference type="OrthoDB" id="134672at2"/>
<dbReference type="Pfam" id="PF13231">
    <property type="entry name" value="PMT_2"/>
    <property type="match status" value="1"/>
</dbReference>
<evidence type="ECO:0000313" key="4">
    <source>
        <dbReference type="EMBL" id="GCE11688.1"/>
    </source>
</evidence>
<dbReference type="PANTHER" id="PTHR41710">
    <property type="entry name" value="GLYCOSYL TRANSFERASE, FAMILY 39"/>
    <property type="match status" value="1"/>
</dbReference>
<feature type="transmembrane region" description="Helical" evidence="2">
    <location>
        <begin position="602"/>
        <end position="620"/>
    </location>
</feature>
<dbReference type="AlphaFoldDB" id="A0A401ZXU4"/>
<feature type="transmembrane region" description="Helical" evidence="2">
    <location>
        <begin position="440"/>
        <end position="462"/>
    </location>
</feature>
<keyword evidence="2" id="KW-0812">Transmembrane</keyword>
<dbReference type="NCBIfam" id="TIGR03663">
    <property type="entry name" value="flippase activity-associated protein Agl23"/>
    <property type="match status" value="1"/>
</dbReference>
<feature type="transmembrane region" description="Helical" evidence="2">
    <location>
        <begin position="286"/>
        <end position="309"/>
    </location>
</feature>
<feature type="transmembrane region" description="Helical" evidence="2">
    <location>
        <begin position="490"/>
        <end position="510"/>
    </location>
</feature>
<feature type="transmembrane region" description="Helical" evidence="2">
    <location>
        <begin position="522"/>
        <end position="540"/>
    </location>
</feature>
<gene>
    <name evidence="4" type="ORF">KTT_15470</name>
</gene>
<dbReference type="InterPro" id="IPR038731">
    <property type="entry name" value="RgtA/B/C-like"/>
</dbReference>
<dbReference type="PANTHER" id="PTHR41710:SF2">
    <property type="entry name" value="GLYCOSYL TRANSFERASE FAMILY 39_83 DOMAIN-CONTAINING PROTEIN"/>
    <property type="match status" value="1"/>
</dbReference>
<accession>A0A401ZXU4</accession>
<comment type="caution">
    <text evidence="4">The sequence shown here is derived from an EMBL/GenBank/DDBJ whole genome shotgun (WGS) entry which is preliminary data.</text>
</comment>
<feature type="domain" description="Glycosyltransferase RgtA/B/C/D-like" evidence="3">
    <location>
        <begin position="172"/>
        <end position="295"/>
    </location>
</feature>
<organism evidence="4 5">
    <name type="scientific">Tengunoibacter tsumagoiensis</name>
    <dbReference type="NCBI Taxonomy" id="2014871"/>
    <lineage>
        <taxon>Bacteria</taxon>
        <taxon>Bacillati</taxon>
        <taxon>Chloroflexota</taxon>
        <taxon>Ktedonobacteria</taxon>
        <taxon>Ktedonobacterales</taxon>
        <taxon>Dictyobacteraceae</taxon>
        <taxon>Tengunoibacter</taxon>
    </lineage>
</organism>
<feature type="transmembrane region" description="Helical" evidence="2">
    <location>
        <begin position="385"/>
        <end position="403"/>
    </location>
</feature>
<evidence type="ECO:0000259" key="3">
    <source>
        <dbReference type="Pfam" id="PF13231"/>
    </source>
</evidence>
<keyword evidence="2" id="KW-1133">Transmembrane helix</keyword>
<feature type="compositionally biased region" description="Low complexity" evidence="1">
    <location>
        <begin position="23"/>
        <end position="38"/>
    </location>
</feature>
<feature type="transmembrane region" description="Helical" evidence="2">
    <location>
        <begin position="95"/>
        <end position="114"/>
    </location>
</feature>
<feature type="transmembrane region" description="Helical" evidence="2">
    <location>
        <begin position="191"/>
        <end position="209"/>
    </location>
</feature>
<reference evidence="5" key="1">
    <citation type="submission" date="2018-12" db="EMBL/GenBank/DDBJ databases">
        <title>Tengunoibacter tsumagoiensis gen. nov., sp. nov., Dictyobacter kobayashii sp. nov., D. alpinus sp. nov., and D. joshuensis sp. nov. and description of Dictyobacteraceae fam. nov. within the order Ktedonobacterales isolated from Tengu-no-mugimeshi.</title>
        <authorList>
            <person name="Wang C.M."/>
            <person name="Zheng Y."/>
            <person name="Sakai Y."/>
            <person name="Toyoda A."/>
            <person name="Minakuchi Y."/>
            <person name="Abe K."/>
            <person name="Yokota A."/>
            <person name="Yabe S."/>
        </authorList>
    </citation>
    <scope>NUCLEOTIDE SEQUENCE [LARGE SCALE GENOMIC DNA]</scope>
    <source>
        <strain evidence="5">Uno3</strain>
    </source>
</reference>
<feature type="transmembrane region" description="Helical" evidence="2">
    <location>
        <begin position="546"/>
        <end position="572"/>
    </location>
</feature>
<keyword evidence="2" id="KW-0472">Membrane</keyword>
<evidence type="ECO:0000256" key="1">
    <source>
        <dbReference type="SAM" id="MobiDB-lite"/>
    </source>
</evidence>
<feature type="compositionally biased region" description="Polar residues" evidence="1">
    <location>
        <begin position="42"/>
        <end position="53"/>
    </location>
</feature>